<accession>A0A699H117</accession>
<sequence length="111" mass="12760">MMFTFHEAYLHSKKTPFFVLWISFQLLSRGQICCVSHIESGDVYCGSGSISKDMLVRITFDVICHLFTKDFKIACSNKLQRWRLFLLILPANKEPRSPSKLNISGHHIVKG</sequence>
<gene>
    <name evidence="1" type="ORF">Tci_280135</name>
</gene>
<proteinExistence type="predicted"/>
<dbReference type="EMBL" id="BKCJ010088526">
    <property type="protein sequence ID" value="GEX08160.1"/>
    <property type="molecule type" value="Genomic_DNA"/>
</dbReference>
<reference evidence="1" key="1">
    <citation type="journal article" date="2019" name="Sci. Rep.">
        <title>Draft genome of Tanacetum cinerariifolium, the natural source of mosquito coil.</title>
        <authorList>
            <person name="Yamashiro T."/>
            <person name="Shiraishi A."/>
            <person name="Satake H."/>
            <person name="Nakayama K."/>
        </authorList>
    </citation>
    <scope>NUCLEOTIDE SEQUENCE</scope>
</reference>
<evidence type="ECO:0000313" key="1">
    <source>
        <dbReference type="EMBL" id="GEX08160.1"/>
    </source>
</evidence>
<comment type="caution">
    <text evidence="1">The sequence shown here is derived from an EMBL/GenBank/DDBJ whole genome shotgun (WGS) entry which is preliminary data.</text>
</comment>
<name>A0A699H117_TANCI</name>
<protein>
    <submittedName>
        <fullName evidence="1">Uncharacterized protein</fullName>
    </submittedName>
</protein>
<dbReference type="AlphaFoldDB" id="A0A699H117"/>
<organism evidence="1">
    <name type="scientific">Tanacetum cinerariifolium</name>
    <name type="common">Dalmatian daisy</name>
    <name type="synonym">Chrysanthemum cinerariifolium</name>
    <dbReference type="NCBI Taxonomy" id="118510"/>
    <lineage>
        <taxon>Eukaryota</taxon>
        <taxon>Viridiplantae</taxon>
        <taxon>Streptophyta</taxon>
        <taxon>Embryophyta</taxon>
        <taxon>Tracheophyta</taxon>
        <taxon>Spermatophyta</taxon>
        <taxon>Magnoliopsida</taxon>
        <taxon>eudicotyledons</taxon>
        <taxon>Gunneridae</taxon>
        <taxon>Pentapetalae</taxon>
        <taxon>asterids</taxon>
        <taxon>campanulids</taxon>
        <taxon>Asterales</taxon>
        <taxon>Asteraceae</taxon>
        <taxon>Asteroideae</taxon>
        <taxon>Anthemideae</taxon>
        <taxon>Anthemidinae</taxon>
        <taxon>Tanacetum</taxon>
    </lineage>
</organism>